<dbReference type="RefSeq" id="XP_010242850.1">
    <property type="nucleotide sequence ID" value="XM_010244548.1"/>
</dbReference>
<dbReference type="OMA" id="AHECAGA"/>
<dbReference type="PANTHER" id="PTHR33070">
    <property type="entry name" value="OS06G0725500 PROTEIN"/>
    <property type="match status" value="1"/>
</dbReference>
<dbReference type="InterPro" id="IPR004320">
    <property type="entry name" value="BPS1_pln"/>
</dbReference>
<dbReference type="PANTHER" id="PTHR33070:SF115">
    <property type="entry name" value="T23E18.15"/>
    <property type="match status" value="1"/>
</dbReference>
<reference evidence="2" key="1">
    <citation type="submission" date="2025-08" db="UniProtKB">
        <authorList>
            <consortium name="RefSeq"/>
        </authorList>
    </citation>
    <scope>IDENTIFICATION</scope>
</reference>
<sequence length="303" mass="33931">MAFPKAKAQFHARSISLPSRPHPLTAKVDEQLCRLRASQPSSSSSSFSLSSLSSLLGGLEGLYHGIDDLLQLPLAQQAMTHAKWADEVLADGSLWLLDVCSSTRGVLLQMKESVQELQSSLRRRRRRRRDYYSALAQDVNAYLLSRKKLIKETRKSLAELKRTQNKCGFSSLLDKDRHDLVAIVRVLREVESITLSVFESLMASMSSQAAGGWSVVSKILMPTKRVQAEQDNDQNMCEMEKLDFALSNLIRHKTDKCIIPVVQNAQKGLEGLELCIQGLEDGLECVFRGLIKIRVSLLNILNH</sequence>
<name>A0A1U7Z5U6_NELNU</name>
<proteinExistence type="predicted"/>
<dbReference type="Proteomes" id="UP000189703">
    <property type="component" value="Unplaced"/>
</dbReference>
<dbReference type="KEGG" id="nnu:104587094"/>
<gene>
    <name evidence="2" type="primary">LOC104587094</name>
</gene>
<dbReference type="eggNOG" id="ENOG502QUY1">
    <property type="taxonomic scope" value="Eukaryota"/>
</dbReference>
<dbReference type="Pfam" id="PF03087">
    <property type="entry name" value="BPS1"/>
    <property type="match status" value="1"/>
</dbReference>
<keyword evidence="1" id="KW-1185">Reference proteome</keyword>
<organism evidence="1 2">
    <name type="scientific">Nelumbo nucifera</name>
    <name type="common">Sacred lotus</name>
    <dbReference type="NCBI Taxonomy" id="4432"/>
    <lineage>
        <taxon>Eukaryota</taxon>
        <taxon>Viridiplantae</taxon>
        <taxon>Streptophyta</taxon>
        <taxon>Embryophyta</taxon>
        <taxon>Tracheophyta</taxon>
        <taxon>Spermatophyta</taxon>
        <taxon>Magnoliopsida</taxon>
        <taxon>Proteales</taxon>
        <taxon>Nelumbonaceae</taxon>
        <taxon>Nelumbo</taxon>
    </lineage>
</organism>
<dbReference type="OrthoDB" id="1701699at2759"/>
<dbReference type="GO" id="GO:0048364">
    <property type="term" value="P:root development"/>
    <property type="evidence" value="ECO:0007669"/>
    <property type="project" value="InterPro"/>
</dbReference>
<dbReference type="AlphaFoldDB" id="A0A1U7Z5U6"/>
<evidence type="ECO:0000313" key="1">
    <source>
        <dbReference type="Proteomes" id="UP000189703"/>
    </source>
</evidence>
<evidence type="ECO:0000313" key="2">
    <source>
        <dbReference type="RefSeq" id="XP_010242850.1"/>
    </source>
</evidence>
<accession>A0A1U7Z5U6</accession>
<dbReference type="GeneID" id="104587094"/>
<protein>
    <submittedName>
        <fullName evidence="2">Uncharacterized protein LOC104587094</fullName>
    </submittedName>
</protein>
<dbReference type="GO" id="GO:0048367">
    <property type="term" value="P:shoot system development"/>
    <property type="evidence" value="ECO:0007669"/>
    <property type="project" value="InterPro"/>
</dbReference>